<dbReference type="Proteomes" id="UP000028349">
    <property type="component" value="Unassembled WGS sequence"/>
</dbReference>
<protein>
    <submittedName>
        <fullName evidence="2">Uncharacterized protein</fullName>
    </submittedName>
</protein>
<dbReference type="EMBL" id="JPEP01000002">
    <property type="protein sequence ID" value="KEY17909.1"/>
    <property type="molecule type" value="Genomic_DNA"/>
</dbReference>
<dbReference type="OrthoDB" id="1258457at2"/>
<reference evidence="2 4" key="2">
    <citation type="submission" date="2018-12" db="EMBL/GenBank/DDBJ databases">
        <authorList>
            <consortium name="Pathogen Informatics"/>
        </authorList>
    </citation>
    <scope>NUCLEOTIDE SEQUENCE [LARGE SCALE GENOMIC DNA]</scope>
    <source>
        <strain evidence="2 4">NCTC13489</strain>
    </source>
</reference>
<evidence type="ECO:0000313" key="4">
    <source>
        <dbReference type="Proteomes" id="UP000270036"/>
    </source>
</evidence>
<evidence type="ECO:0000313" key="2">
    <source>
        <dbReference type="EMBL" id="VEI00267.1"/>
    </source>
</evidence>
<evidence type="ECO:0000313" key="1">
    <source>
        <dbReference type="EMBL" id="KEY17909.1"/>
    </source>
</evidence>
<dbReference type="AlphaFoldDB" id="A0A3S5EUV4"/>
<reference evidence="1 3" key="1">
    <citation type="submission" date="2014-07" db="EMBL/GenBank/DDBJ databases">
        <authorList>
            <person name="Pisani N.G."/>
            <person name="Newman J.D."/>
        </authorList>
    </citation>
    <scope>NUCLEOTIDE SEQUENCE [LARGE SCALE GENOMIC DNA]</scope>
    <source>
        <strain evidence="1 3">LMG 24720</strain>
    </source>
</reference>
<proteinExistence type="predicted"/>
<dbReference type="PROSITE" id="PS51257">
    <property type="entry name" value="PROKAR_LIPOPROTEIN"/>
    <property type="match status" value="1"/>
</dbReference>
<dbReference type="EMBL" id="LR134441">
    <property type="protein sequence ID" value="VEI00267.1"/>
    <property type="molecule type" value="Genomic_DNA"/>
</dbReference>
<dbReference type="RefSeq" id="WP_034717825.1">
    <property type="nucleotide sequence ID" value="NZ_FOIX01000001.1"/>
</dbReference>
<dbReference type="STRING" id="266748.HY04_05070"/>
<gene>
    <name evidence="1" type="ORF">HY04_05070</name>
    <name evidence="2" type="ORF">NCTC13489_02030</name>
</gene>
<accession>A0A3S5EUV4</accession>
<dbReference type="Proteomes" id="UP000270036">
    <property type="component" value="Chromosome"/>
</dbReference>
<sequence>MKILFYLILLLSIFSCNRQTKNIEQKGIDDTFLNIVDSTLIDRRTYIGFDYSKKQIDSIRKDTISRIVAIRNEMTGIHEYDLKEIPTKFKISDDLISRINAEKYNSQKYKFKDLSTLPFEESFDNWANKYKTFSGVLEFSHIYFDGNLNNGVLTVTYSCNIRCSVTYLVYILKDENKWKIKKVQKIGIS</sequence>
<keyword evidence="3" id="KW-1185">Reference proteome</keyword>
<name>A0A3S5EUV4_9FLAO</name>
<organism evidence="2 4">
    <name type="scientific">Kaistella antarctica</name>
    <dbReference type="NCBI Taxonomy" id="266748"/>
    <lineage>
        <taxon>Bacteria</taxon>
        <taxon>Pseudomonadati</taxon>
        <taxon>Bacteroidota</taxon>
        <taxon>Flavobacteriia</taxon>
        <taxon>Flavobacteriales</taxon>
        <taxon>Weeksellaceae</taxon>
        <taxon>Chryseobacterium group</taxon>
        <taxon>Kaistella</taxon>
    </lineage>
</organism>
<evidence type="ECO:0000313" key="3">
    <source>
        <dbReference type="Proteomes" id="UP000028349"/>
    </source>
</evidence>
<dbReference type="KEGG" id="cant:NCTC13489_02030"/>